<keyword evidence="12" id="KW-0732">Signal</keyword>
<comment type="similarity">
    <text evidence="3 12">Belongs to the cytochrome c family. PetJ subfamily.</text>
</comment>
<evidence type="ECO:0000256" key="7">
    <source>
        <dbReference type="ARBA" id="ARBA00022617"/>
    </source>
</evidence>
<dbReference type="AlphaFoldDB" id="A0A2T1EFU6"/>
<feature type="chain" id="PRO_5015790933" description="Cytochrome c6" evidence="12">
    <location>
        <begin position="34"/>
        <end position="119"/>
    </location>
</feature>
<evidence type="ECO:0000256" key="9">
    <source>
        <dbReference type="ARBA" id="ARBA00022982"/>
    </source>
</evidence>
<evidence type="ECO:0000256" key="3">
    <source>
        <dbReference type="ARBA" id="ARBA00009650"/>
    </source>
</evidence>
<organism evidence="14 15">
    <name type="scientific">Stenomitos frigidus ULC18</name>
    <dbReference type="NCBI Taxonomy" id="2107698"/>
    <lineage>
        <taxon>Bacteria</taxon>
        <taxon>Bacillati</taxon>
        <taxon>Cyanobacteriota</taxon>
        <taxon>Cyanophyceae</taxon>
        <taxon>Leptolyngbyales</taxon>
        <taxon>Leptolyngbyaceae</taxon>
        <taxon>Stenomitos</taxon>
    </lineage>
</organism>
<accession>A0A2T1EFU6</accession>
<dbReference type="GO" id="GO:0020037">
    <property type="term" value="F:heme binding"/>
    <property type="evidence" value="ECO:0007669"/>
    <property type="project" value="InterPro"/>
</dbReference>
<reference evidence="15" key="1">
    <citation type="submission" date="2018-02" db="EMBL/GenBank/DDBJ databases">
        <authorList>
            <person name="Moore K."/>
            <person name="Momper L."/>
        </authorList>
    </citation>
    <scope>NUCLEOTIDE SEQUENCE [LARGE SCALE GENOMIC DNA]</scope>
    <source>
        <strain evidence="15">ULC18</strain>
    </source>
</reference>
<keyword evidence="9 12" id="KW-0249">Electron transport</keyword>
<dbReference type="GO" id="GO:0015979">
    <property type="term" value="P:photosynthesis"/>
    <property type="evidence" value="ECO:0007669"/>
    <property type="project" value="UniProtKB-UniRule"/>
</dbReference>
<dbReference type="HAMAP" id="MF_00594">
    <property type="entry name" value="Cytc_PetJ"/>
    <property type="match status" value="1"/>
</dbReference>
<evidence type="ECO:0000256" key="6">
    <source>
        <dbReference type="ARBA" id="ARBA00022531"/>
    </source>
</evidence>
<keyword evidence="7 12" id="KW-0349">Heme</keyword>
<dbReference type="NCBIfam" id="NF045930">
    <property type="entry name" value="Cytc6PetJCyano"/>
    <property type="match status" value="1"/>
</dbReference>
<keyword evidence="11 12" id="KW-0793">Thylakoid</keyword>
<evidence type="ECO:0000259" key="13">
    <source>
        <dbReference type="PROSITE" id="PS51007"/>
    </source>
</evidence>
<evidence type="ECO:0000256" key="5">
    <source>
        <dbReference type="ARBA" id="ARBA00022448"/>
    </source>
</evidence>
<feature type="binding site" description="axial binding residue" evidence="12">
    <location>
        <position position="91"/>
    </location>
    <ligand>
        <name>heme c</name>
        <dbReference type="ChEBI" id="CHEBI:61717"/>
    </ligand>
    <ligandPart>
        <name>Fe</name>
        <dbReference type="ChEBI" id="CHEBI:18248"/>
    </ligandPart>
</feature>
<evidence type="ECO:0000256" key="4">
    <source>
        <dbReference type="ARBA" id="ARBA00016152"/>
    </source>
</evidence>
<keyword evidence="15" id="KW-1185">Reference proteome</keyword>
<comment type="function">
    <text evidence="1 12">Functions as an electron carrier between membrane-bound cytochrome b6-f and photosystem I in oxygenic photosynthesis.</text>
</comment>
<evidence type="ECO:0000256" key="10">
    <source>
        <dbReference type="ARBA" id="ARBA00023004"/>
    </source>
</evidence>
<dbReference type="Proteomes" id="UP000239576">
    <property type="component" value="Unassembled WGS sequence"/>
</dbReference>
<dbReference type="FunFam" id="1.10.760.10:FF:000038">
    <property type="entry name" value="Cytochrome c6"/>
    <property type="match status" value="1"/>
</dbReference>
<dbReference type="Gene3D" id="1.10.760.10">
    <property type="entry name" value="Cytochrome c-like domain"/>
    <property type="match status" value="1"/>
</dbReference>
<dbReference type="GO" id="GO:0031979">
    <property type="term" value="C:plasma membrane-derived thylakoid lumen"/>
    <property type="evidence" value="ECO:0007669"/>
    <property type="project" value="UniProtKB-SubCell"/>
</dbReference>
<comment type="subunit">
    <text evidence="12">Monomer.</text>
</comment>
<dbReference type="OrthoDB" id="5570429at2"/>
<dbReference type="InterPro" id="IPR009056">
    <property type="entry name" value="Cyt_c-like_dom"/>
</dbReference>
<feature type="binding site" description="covalent" evidence="12">
    <location>
        <position position="47"/>
    </location>
    <ligand>
        <name>heme c</name>
        <dbReference type="ChEBI" id="CHEBI:61717"/>
    </ligand>
</feature>
<keyword evidence="8 12" id="KW-0479">Metal-binding</keyword>
<sequence precursor="true">MKKLRTVFALLLSIALFQALVFTLPFPSSPAMATDSLSGAKVFKNNCAMCHVGGKNVVMPDKALNQAALDKYGKNSVVAITAQIKAGMNAMPAFKEKLTDAQIEDVAAYVLDQAKNGWQ</sequence>
<evidence type="ECO:0000256" key="11">
    <source>
        <dbReference type="ARBA" id="ARBA00023078"/>
    </source>
</evidence>
<dbReference type="PANTHER" id="PTHR34688">
    <property type="entry name" value="CYTOCHROME C6, CHLOROPLASTIC"/>
    <property type="match status" value="1"/>
</dbReference>
<dbReference type="PRINTS" id="PR00605">
    <property type="entry name" value="CYTCHROMECIC"/>
</dbReference>
<reference evidence="14 15" key="2">
    <citation type="submission" date="2018-03" db="EMBL/GenBank/DDBJ databases">
        <title>The ancient ancestry and fast evolution of plastids.</title>
        <authorList>
            <person name="Moore K.R."/>
            <person name="Magnabosco C."/>
            <person name="Momper L."/>
            <person name="Gold D.A."/>
            <person name="Bosak T."/>
            <person name="Fournier G.P."/>
        </authorList>
    </citation>
    <scope>NUCLEOTIDE SEQUENCE [LARGE SCALE GENOMIC DNA]</scope>
    <source>
        <strain evidence="14 15">ULC18</strain>
    </source>
</reference>
<evidence type="ECO:0000256" key="8">
    <source>
        <dbReference type="ARBA" id="ARBA00022723"/>
    </source>
</evidence>
<comment type="subcellular location">
    <subcellularLocation>
        <location evidence="2 12">Cellular thylakoid lumen</location>
    </subcellularLocation>
</comment>
<keyword evidence="5 12" id="KW-0813">Transport</keyword>
<dbReference type="GO" id="GO:0005506">
    <property type="term" value="F:iron ion binding"/>
    <property type="evidence" value="ECO:0007669"/>
    <property type="project" value="InterPro"/>
</dbReference>
<dbReference type="InterPro" id="IPR008168">
    <property type="entry name" value="Cyt_C_IC"/>
</dbReference>
<dbReference type="GO" id="GO:0009055">
    <property type="term" value="F:electron transfer activity"/>
    <property type="evidence" value="ECO:0007669"/>
    <property type="project" value="UniProtKB-UniRule"/>
</dbReference>
<proteinExistence type="inferred from homology"/>
<protein>
    <recommendedName>
        <fullName evidence="4 12">Cytochrome c6</fullName>
    </recommendedName>
    <alternativeName>
        <fullName evidence="12">Cytochrome c-553</fullName>
    </alternativeName>
    <alternativeName>
        <fullName evidence="12">Cytochrome c553</fullName>
    </alternativeName>
    <alternativeName>
        <fullName evidence="12">Soluble cytochrome f</fullName>
    </alternativeName>
</protein>
<evidence type="ECO:0000313" key="14">
    <source>
        <dbReference type="EMBL" id="PSB31619.1"/>
    </source>
</evidence>
<comment type="caution">
    <text evidence="14">The sequence shown here is derived from an EMBL/GenBank/DDBJ whole genome shotgun (WGS) entry which is preliminary data.</text>
</comment>
<keyword evidence="10 12" id="KW-0408">Iron</keyword>
<name>A0A2T1EFU6_9CYAN</name>
<feature type="signal peptide" evidence="12">
    <location>
        <begin position="1"/>
        <end position="33"/>
    </location>
</feature>
<dbReference type="PROSITE" id="PS51007">
    <property type="entry name" value="CYTC"/>
    <property type="match status" value="1"/>
</dbReference>
<keyword evidence="6 12" id="KW-0602">Photosynthesis</keyword>
<evidence type="ECO:0000256" key="1">
    <source>
        <dbReference type="ARBA" id="ARBA00002347"/>
    </source>
</evidence>
<dbReference type="RefSeq" id="WP_106255652.1">
    <property type="nucleotide sequence ID" value="NZ_CAWNSW010000029.1"/>
</dbReference>
<dbReference type="PANTHER" id="PTHR34688:SF2">
    <property type="entry name" value="CYTOCHROME C6, CHLOROPLASTIC"/>
    <property type="match status" value="1"/>
</dbReference>
<evidence type="ECO:0000313" key="15">
    <source>
        <dbReference type="Proteomes" id="UP000239576"/>
    </source>
</evidence>
<dbReference type="SUPFAM" id="SSF46626">
    <property type="entry name" value="Cytochrome c"/>
    <property type="match status" value="1"/>
</dbReference>
<dbReference type="Pfam" id="PF13442">
    <property type="entry name" value="Cytochrome_CBB3"/>
    <property type="match status" value="1"/>
</dbReference>
<feature type="binding site" description="covalent" evidence="12">
    <location>
        <position position="50"/>
    </location>
    <ligand>
        <name>heme c</name>
        <dbReference type="ChEBI" id="CHEBI:61717"/>
    </ligand>
</feature>
<evidence type="ECO:0000256" key="12">
    <source>
        <dbReference type="HAMAP-Rule" id="MF_00594"/>
    </source>
</evidence>
<dbReference type="InterPro" id="IPR023655">
    <property type="entry name" value="Cyt_C6"/>
</dbReference>
<comment type="PTM">
    <text evidence="12">Binds 1 heme c group per subunit.</text>
</comment>
<gene>
    <name evidence="12" type="primary">petJ</name>
    <name evidence="14" type="ORF">C7B82_07310</name>
</gene>
<feature type="binding site" description="axial binding residue" evidence="12">
    <location>
        <position position="51"/>
    </location>
    <ligand>
        <name>heme c</name>
        <dbReference type="ChEBI" id="CHEBI:61717"/>
    </ligand>
    <ligandPart>
        <name>Fe</name>
        <dbReference type="ChEBI" id="CHEBI:18248"/>
    </ligandPart>
</feature>
<dbReference type="InterPro" id="IPR036909">
    <property type="entry name" value="Cyt_c-like_dom_sf"/>
</dbReference>
<feature type="domain" description="Cytochrome c" evidence="13">
    <location>
        <begin position="34"/>
        <end position="114"/>
    </location>
</feature>
<evidence type="ECO:0000256" key="2">
    <source>
        <dbReference type="ARBA" id="ARBA00004518"/>
    </source>
</evidence>
<dbReference type="EMBL" id="PVWK01000034">
    <property type="protein sequence ID" value="PSB31619.1"/>
    <property type="molecule type" value="Genomic_DNA"/>
</dbReference>